<dbReference type="Proteomes" id="UP000485058">
    <property type="component" value="Unassembled WGS sequence"/>
</dbReference>
<evidence type="ECO:0000313" key="3">
    <source>
        <dbReference type="Proteomes" id="UP000485058"/>
    </source>
</evidence>
<feature type="non-terminal residue" evidence="2">
    <location>
        <position position="1"/>
    </location>
</feature>
<accession>A0A699YZT0</accession>
<keyword evidence="3" id="KW-1185">Reference proteome</keyword>
<feature type="compositionally biased region" description="Low complexity" evidence="1">
    <location>
        <begin position="50"/>
        <end position="76"/>
    </location>
</feature>
<dbReference type="EMBL" id="BLLF01000472">
    <property type="protein sequence ID" value="GFH12139.1"/>
    <property type="molecule type" value="Genomic_DNA"/>
</dbReference>
<feature type="non-terminal residue" evidence="2">
    <location>
        <position position="76"/>
    </location>
</feature>
<evidence type="ECO:0000313" key="2">
    <source>
        <dbReference type="EMBL" id="GFH12139.1"/>
    </source>
</evidence>
<sequence>CGKHPPGPGFSHGGGGGQEPVPLPGWQPGQGVRHPEGLRCRQPGPGACGVRPQQHAAAAGAVPRPAGHALPPGAGG</sequence>
<organism evidence="2 3">
    <name type="scientific">Haematococcus lacustris</name>
    <name type="common">Green alga</name>
    <name type="synonym">Haematococcus pluvialis</name>
    <dbReference type="NCBI Taxonomy" id="44745"/>
    <lineage>
        <taxon>Eukaryota</taxon>
        <taxon>Viridiplantae</taxon>
        <taxon>Chlorophyta</taxon>
        <taxon>core chlorophytes</taxon>
        <taxon>Chlorophyceae</taxon>
        <taxon>CS clade</taxon>
        <taxon>Chlamydomonadales</taxon>
        <taxon>Haematococcaceae</taxon>
        <taxon>Haematococcus</taxon>
    </lineage>
</organism>
<name>A0A699YZT0_HAELA</name>
<gene>
    <name evidence="2" type="ORF">HaLaN_07772</name>
</gene>
<proteinExistence type="predicted"/>
<dbReference type="AlphaFoldDB" id="A0A699YZT0"/>
<protein>
    <submittedName>
        <fullName evidence="2">Uncharacterized protein</fullName>
    </submittedName>
</protein>
<comment type="caution">
    <text evidence="2">The sequence shown here is derived from an EMBL/GenBank/DDBJ whole genome shotgun (WGS) entry which is preliminary data.</text>
</comment>
<feature type="region of interest" description="Disordered" evidence="1">
    <location>
        <begin position="1"/>
        <end position="76"/>
    </location>
</feature>
<reference evidence="2 3" key="1">
    <citation type="submission" date="2020-02" db="EMBL/GenBank/DDBJ databases">
        <title>Draft genome sequence of Haematococcus lacustris strain NIES-144.</title>
        <authorList>
            <person name="Morimoto D."/>
            <person name="Nakagawa S."/>
            <person name="Yoshida T."/>
            <person name="Sawayama S."/>
        </authorList>
    </citation>
    <scope>NUCLEOTIDE SEQUENCE [LARGE SCALE GENOMIC DNA]</scope>
    <source>
        <strain evidence="2 3">NIES-144</strain>
    </source>
</reference>
<evidence type="ECO:0000256" key="1">
    <source>
        <dbReference type="SAM" id="MobiDB-lite"/>
    </source>
</evidence>